<evidence type="ECO:0000313" key="2">
    <source>
        <dbReference type="EMBL" id="ADQ67280.1"/>
    </source>
</evidence>
<keyword evidence="3" id="KW-0808">Transferase</keyword>
<evidence type="ECO:0000313" key="3">
    <source>
        <dbReference type="EMBL" id="ELY28496.1"/>
    </source>
</evidence>
<dbReference type="Proteomes" id="UP000011585">
    <property type="component" value="Unassembled WGS sequence"/>
</dbReference>
<dbReference type="Gene3D" id="3.90.550.10">
    <property type="entry name" value="Spore Coat Polysaccharide Biosynthesis Protein SpsA, Chain A"/>
    <property type="match status" value="1"/>
</dbReference>
<gene>
    <name evidence="2" type="ordered locus">Hbor_17120</name>
    <name evidence="3" type="ORF">C499_07535</name>
</gene>
<proteinExistence type="predicted"/>
<evidence type="ECO:0000259" key="1">
    <source>
        <dbReference type="Pfam" id="PF00535"/>
    </source>
</evidence>
<dbReference type="CAZy" id="GT2">
    <property type="family name" value="Glycosyltransferase Family 2"/>
</dbReference>
<dbReference type="PANTHER" id="PTHR43685:SF2">
    <property type="entry name" value="GLYCOSYLTRANSFERASE 2-LIKE DOMAIN-CONTAINING PROTEIN"/>
    <property type="match status" value="1"/>
</dbReference>
<dbReference type="RefSeq" id="WP_006054824.1">
    <property type="nucleotide sequence ID" value="NC_014729.1"/>
</dbReference>
<dbReference type="AlphaFoldDB" id="E4NM75"/>
<dbReference type="eggNOG" id="arCOG01385">
    <property type="taxonomic scope" value="Archaea"/>
</dbReference>
<name>E4NM75_HALBP</name>
<dbReference type="STRING" id="469382.Hbor_17120"/>
<dbReference type="HOGENOM" id="CLU_1253546_0_0_2"/>
<dbReference type="GeneID" id="9993531"/>
<accession>E4NM75</accession>
<protein>
    <submittedName>
        <fullName evidence="2 3">Glycosyltransferase</fullName>
    </submittedName>
</protein>
<dbReference type="EMBL" id="CP001690">
    <property type="protein sequence ID" value="ADQ67280.1"/>
    <property type="molecule type" value="Genomic_DNA"/>
</dbReference>
<keyword evidence="4" id="KW-1185">Reference proteome</keyword>
<dbReference type="Proteomes" id="UP000006663">
    <property type="component" value="Chromosome"/>
</dbReference>
<reference evidence="2 4" key="1">
    <citation type="journal article" date="2009" name="Stand. Genomic Sci.">
        <title>Complete genome sequence of Halogeometricum borinquense type strain (PR3).</title>
        <authorList>
            <person name="Malfatti S."/>
            <person name="Tindall B.J."/>
            <person name="Schneider S."/>
            <person name="Fahnrich R."/>
            <person name="Lapidus A."/>
            <person name="Labuttii K."/>
            <person name="Copeland A."/>
            <person name="Glavina Del Rio T."/>
            <person name="Nolan M."/>
            <person name="Chen F."/>
            <person name="Lucas S."/>
            <person name="Tice H."/>
            <person name="Cheng J.F."/>
            <person name="Bruce D."/>
            <person name="Goodwin L."/>
            <person name="Pitluck S."/>
            <person name="Anderson I."/>
            <person name="Pati A."/>
            <person name="Ivanova N."/>
            <person name="Mavromatis K."/>
            <person name="Chen A."/>
            <person name="Palaniappan K."/>
            <person name="D'haeseleer P."/>
            <person name="Goker M."/>
            <person name="Bristow J."/>
            <person name="Eisen J.A."/>
            <person name="Markowitz V."/>
            <person name="Hugenholtz P."/>
            <person name="Kyrpides N.C."/>
            <person name="Klenk H.P."/>
            <person name="Chain P."/>
        </authorList>
    </citation>
    <scope>NUCLEOTIDE SEQUENCE [LARGE SCALE GENOMIC DNA]</scope>
    <source>
        <strain evidence="4">ATCC 700274 / DSM 11551 / JCM 10706 / KCTC 4070 / PR3</strain>
        <strain evidence="2">PR 3</strain>
    </source>
</reference>
<dbReference type="CDD" id="cd00761">
    <property type="entry name" value="Glyco_tranf_GTA_type"/>
    <property type="match status" value="1"/>
</dbReference>
<dbReference type="GO" id="GO:0016740">
    <property type="term" value="F:transferase activity"/>
    <property type="evidence" value="ECO:0007669"/>
    <property type="project" value="UniProtKB-KW"/>
</dbReference>
<feature type="domain" description="Glycosyltransferase 2-like" evidence="1">
    <location>
        <begin position="62"/>
        <end position="108"/>
    </location>
</feature>
<dbReference type="Pfam" id="PF00535">
    <property type="entry name" value="Glycos_transf_2"/>
    <property type="match status" value="1"/>
</dbReference>
<dbReference type="KEGG" id="hbo:Hbor_17120"/>
<dbReference type="InterPro" id="IPR050834">
    <property type="entry name" value="Glycosyltransf_2"/>
</dbReference>
<dbReference type="SUPFAM" id="SSF53448">
    <property type="entry name" value="Nucleotide-diphospho-sugar transferases"/>
    <property type="match status" value="1"/>
</dbReference>
<dbReference type="OrthoDB" id="46222at2157"/>
<dbReference type="PANTHER" id="PTHR43685">
    <property type="entry name" value="GLYCOSYLTRANSFERASE"/>
    <property type="match status" value="1"/>
</dbReference>
<sequence>MVSGDIADADGPMDAVPGPGRDACDAHAALDVEAVLSDTSVVIPSRDEQNYTSKSVPDWLEVVVRTDDGRSVARNRGVEEATGEWIVLADDDITFPTTLTAMLVDSMHTCHLAGLEDFWPMDTLLTRYMVFHRSLWDAVGGFDESREHGEDSDFVYRCADAGAKIRPLPRNIVPHHDADTEFSALEHVEWLWYLLRRHPVRMAPKAALLGLQKLGLVEPPVTDYPDGWSSQLIQPSGEGDER</sequence>
<dbReference type="InterPro" id="IPR001173">
    <property type="entry name" value="Glyco_trans_2-like"/>
</dbReference>
<evidence type="ECO:0000313" key="5">
    <source>
        <dbReference type="Proteomes" id="UP000011585"/>
    </source>
</evidence>
<dbReference type="EMBL" id="AOHT01000024">
    <property type="protein sequence ID" value="ELY28496.1"/>
    <property type="molecule type" value="Genomic_DNA"/>
</dbReference>
<evidence type="ECO:0000313" key="4">
    <source>
        <dbReference type="Proteomes" id="UP000006663"/>
    </source>
</evidence>
<organism evidence="2 4">
    <name type="scientific">Halogeometricum borinquense (strain ATCC 700274 / DSM 11551 / JCM 10706 / KCTC 4070 / PR3)</name>
    <dbReference type="NCBI Taxonomy" id="469382"/>
    <lineage>
        <taxon>Archaea</taxon>
        <taxon>Methanobacteriati</taxon>
        <taxon>Methanobacteriota</taxon>
        <taxon>Stenosarchaea group</taxon>
        <taxon>Halobacteria</taxon>
        <taxon>Halobacteriales</taxon>
        <taxon>Haloferacaceae</taxon>
        <taxon>Halogeometricum</taxon>
    </lineage>
</organism>
<dbReference type="InterPro" id="IPR029044">
    <property type="entry name" value="Nucleotide-diphossugar_trans"/>
</dbReference>
<reference evidence="3 5" key="2">
    <citation type="journal article" date="2014" name="PLoS Genet.">
        <title>Phylogenetically driven sequencing of extremely halophilic archaea reveals strategies for static and dynamic osmo-response.</title>
        <authorList>
            <person name="Becker E.A."/>
            <person name="Seitzer P.M."/>
            <person name="Tritt A."/>
            <person name="Larsen D."/>
            <person name="Krusor M."/>
            <person name="Yao A.I."/>
            <person name="Wu D."/>
            <person name="Madern D."/>
            <person name="Eisen J.A."/>
            <person name="Darling A.E."/>
            <person name="Facciotti M.T."/>
        </authorList>
    </citation>
    <scope>NUCLEOTIDE SEQUENCE [LARGE SCALE GENOMIC DNA]</scope>
    <source>
        <strain evidence="3 5">DSM 11551</strain>
    </source>
</reference>